<keyword evidence="3" id="KW-1185">Reference proteome</keyword>
<organism evidence="2 3">
    <name type="scientific">Cylindrodendrum hubeiense</name>
    <dbReference type="NCBI Taxonomy" id="595255"/>
    <lineage>
        <taxon>Eukaryota</taxon>
        <taxon>Fungi</taxon>
        <taxon>Dikarya</taxon>
        <taxon>Ascomycota</taxon>
        <taxon>Pezizomycotina</taxon>
        <taxon>Sordariomycetes</taxon>
        <taxon>Hypocreomycetidae</taxon>
        <taxon>Hypocreales</taxon>
        <taxon>Nectriaceae</taxon>
        <taxon>Cylindrodendrum</taxon>
    </lineage>
</organism>
<sequence length="299" mass="32697">MQTLRKRVFIYADSSIDDMETRVWASLDGTASGYPGSTAPGFGWAHVNTVCRRSGDLSCDGDAHQSRVPNTLGPRGCASQASTVSRLPQTGPGRGMAHQEMQLELTDDAPTPPEHDARHDRFDTRQASLLFSFKLKDTKPHRGPTALSPRRLSSSSHLTKLGSCAEHLRDEMVGRGAMAGSWTLVVGSRPLGNKTDTHPHQRHETDIWQNLLSASFGPRWRVAALSGDGDDGQPQGARRRRTVEAGQKTMTVMRQVGCWLLWAALRVVRVAGSLYFAHPKPGDYRVYADHPHCALAAGV</sequence>
<name>A0A9P5GVQ0_9HYPO</name>
<evidence type="ECO:0000313" key="2">
    <source>
        <dbReference type="EMBL" id="KAF7533348.1"/>
    </source>
</evidence>
<feature type="region of interest" description="Disordered" evidence="1">
    <location>
        <begin position="225"/>
        <end position="244"/>
    </location>
</feature>
<feature type="region of interest" description="Disordered" evidence="1">
    <location>
        <begin position="59"/>
        <end position="95"/>
    </location>
</feature>
<dbReference type="EMBL" id="JAANBB010000835">
    <property type="protein sequence ID" value="KAF7533348.1"/>
    <property type="molecule type" value="Genomic_DNA"/>
</dbReference>
<evidence type="ECO:0000313" key="3">
    <source>
        <dbReference type="Proteomes" id="UP000722485"/>
    </source>
</evidence>
<protein>
    <submittedName>
        <fullName evidence="2">Uncharacterized protein</fullName>
    </submittedName>
</protein>
<comment type="caution">
    <text evidence="2">The sequence shown here is derived from an EMBL/GenBank/DDBJ whole genome shotgun (WGS) entry which is preliminary data.</text>
</comment>
<feature type="compositionally biased region" description="Polar residues" evidence="1">
    <location>
        <begin position="79"/>
        <end position="88"/>
    </location>
</feature>
<gene>
    <name evidence="2" type="ORF">G7Z17_g13527</name>
</gene>
<evidence type="ECO:0000256" key="1">
    <source>
        <dbReference type="SAM" id="MobiDB-lite"/>
    </source>
</evidence>
<dbReference type="Proteomes" id="UP000722485">
    <property type="component" value="Unassembled WGS sequence"/>
</dbReference>
<proteinExistence type="predicted"/>
<dbReference type="AlphaFoldDB" id="A0A9P5GVQ0"/>
<reference evidence="2" key="1">
    <citation type="submission" date="2020-03" db="EMBL/GenBank/DDBJ databases">
        <title>Draft Genome Sequence of Cylindrodendrum hubeiense.</title>
        <authorList>
            <person name="Buettner E."/>
            <person name="Kellner H."/>
        </authorList>
    </citation>
    <scope>NUCLEOTIDE SEQUENCE</scope>
    <source>
        <strain evidence="2">IHI 201604</strain>
    </source>
</reference>
<accession>A0A9P5GVQ0</accession>